<evidence type="ECO:0000313" key="12">
    <source>
        <dbReference type="EMBL" id="QJD97787.1"/>
    </source>
</evidence>
<dbReference type="InterPro" id="IPR013785">
    <property type="entry name" value="Aldolase_TIM"/>
</dbReference>
<evidence type="ECO:0000256" key="5">
    <source>
        <dbReference type="ARBA" id="ARBA00035007"/>
    </source>
</evidence>
<accession>A0A7L5E5W8</accession>
<dbReference type="RefSeq" id="WP_169610270.1">
    <property type="nucleotide sequence ID" value="NZ_CP051682.1"/>
</dbReference>
<evidence type="ECO:0000256" key="9">
    <source>
        <dbReference type="PIRSR" id="PIRSR005943-1"/>
    </source>
</evidence>
<organism evidence="12 13">
    <name type="scientific">Mucilaginibacter robiniae</name>
    <dbReference type="NCBI Taxonomy" id="2728022"/>
    <lineage>
        <taxon>Bacteria</taxon>
        <taxon>Pseudomonadati</taxon>
        <taxon>Bacteroidota</taxon>
        <taxon>Sphingobacteriia</taxon>
        <taxon>Sphingobacteriales</taxon>
        <taxon>Sphingobacteriaceae</taxon>
        <taxon>Mucilaginibacter</taxon>
    </lineage>
</organism>
<dbReference type="PIRSF" id="PIRSF005943">
    <property type="entry name" value="NMPRT"/>
    <property type="match status" value="1"/>
</dbReference>
<dbReference type="Proteomes" id="UP000503278">
    <property type="component" value="Chromosome"/>
</dbReference>
<keyword evidence="12" id="KW-0436">Ligase</keyword>
<evidence type="ECO:0000256" key="8">
    <source>
        <dbReference type="ARBA" id="ARBA00047835"/>
    </source>
</evidence>
<evidence type="ECO:0000256" key="2">
    <source>
        <dbReference type="ARBA" id="ARBA00022642"/>
    </source>
</evidence>
<dbReference type="SUPFAM" id="SSF51690">
    <property type="entry name" value="Nicotinate/Quinolinate PRTase C-terminal domain-like"/>
    <property type="match status" value="1"/>
</dbReference>
<evidence type="ECO:0000259" key="10">
    <source>
        <dbReference type="Pfam" id="PF04095"/>
    </source>
</evidence>
<dbReference type="EMBL" id="CP051682">
    <property type="protein sequence ID" value="QJD97787.1"/>
    <property type="molecule type" value="Genomic_DNA"/>
</dbReference>
<gene>
    <name evidence="12" type="ORF">HH214_18855</name>
</gene>
<feature type="binding site" evidence="9">
    <location>
        <position position="387"/>
    </location>
    <ligand>
        <name>beta-nicotinamide D-ribonucleotide</name>
        <dbReference type="ChEBI" id="CHEBI:14649"/>
    </ligand>
</feature>
<evidence type="ECO:0000256" key="7">
    <source>
        <dbReference type="ARBA" id="ARBA00035036"/>
    </source>
</evidence>
<name>A0A7L5E5W8_9SPHI</name>
<feature type="binding site" evidence="9">
    <location>
        <position position="294"/>
    </location>
    <ligand>
        <name>diphosphate</name>
        <dbReference type="ChEBI" id="CHEBI:33019"/>
    </ligand>
</feature>
<keyword evidence="4 12" id="KW-0808">Transferase</keyword>
<dbReference type="InterPro" id="IPR036068">
    <property type="entry name" value="Nicotinate_pribotase-like_C"/>
</dbReference>
<reference evidence="12 13" key="1">
    <citation type="submission" date="2020-04" db="EMBL/GenBank/DDBJ databases">
        <title>Genome sequencing of novel species.</title>
        <authorList>
            <person name="Heo J."/>
            <person name="Kim S.-J."/>
            <person name="Kim J.-S."/>
            <person name="Hong S.-B."/>
            <person name="Kwon S.-W."/>
        </authorList>
    </citation>
    <scope>NUCLEOTIDE SEQUENCE [LARGE SCALE GENOMIC DNA]</scope>
    <source>
        <strain evidence="12 13">F39-2</strain>
    </source>
</reference>
<feature type="binding site" evidence="9">
    <location>
        <position position="380"/>
    </location>
    <ligand>
        <name>beta-nicotinamide D-ribonucleotide</name>
        <dbReference type="ChEBI" id="CHEBI:14649"/>
    </ligand>
</feature>
<evidence type="ECO:0000256" key="6">
    <source>
        <dbReference type="ARBA" id="ARBA00035024"/>
    </source>
</evidence>
<dbReference type="PANTHER" id="PTHR43816">
    <property type="entry name" value="NICOTINAMIDE PHOSPHORIBOSYLTRANSFERASE"/>
    <property type="match status" value="1"/>
</dbReference>
<comment type="similarity">
    <text evidence="1">Belongs to the NAPRTase family.</text>
</comment>
<feature type="binding site" evidence="9">
    <location>
        <position position="233"/>
    </location>
    <ligand>
        <name>diphosphate</name>
        <dbReference type="ChEBI" id="CHEBI:33019"/>
    </ligand>
</feature>
<dbReference type="GO" id="GO:0016874">
    <property type="term" value="F:ligase activity"/>
    <property type="evidence" value="ECO:0007669"/>
    <property type="project" value="UniProtKB-KW"/>
</dbReference>
<keyword evidence="13" id="KW-1185">Reference proteome</keyword>
<feature type="binding site" evidence="9">
    <location>
        <position position="203"/>
    </location>
    <ligand>
        <name>beta-nicotinamide D-ribonucleotide</name>
        <dbReference type="ChEBI" id="CHEBI:14649"/>
    </ligand>
</feature>
<feature type="binding site" evidence="9">
    <location>
        <begin position="294"/>
        <end position="296"/>
    </location>
    <ligand>
        <name>beta-nicotinamide D-ribonucleotide</name>
        <dbReference type="ChEBI" id="CHEBI:14649"/>
    </ligand>
</feature>
<dbReference type="PANTHER" id="PTHR43816:SF1">
    <property type="entry name" value="NICOTINAMIDE PHOSPHORIBOSYLTRANSFERASE"/>
    <property type="match status" value="1"/>
</dbReference>
<dbReference type="InterPro" id="IPR041525">
    <property type="entry name" value="N/Namide_PRibTrfase"/>
</dbReference>
<dbReference type="InterPro" id="IPR041529">
    <property type="entry name" value="DUF5598"/>
</dbReference>
<proteinExistence type="inferred from homology"/>
<dbReference type="GO" id="GO:0047280">
    <property type="term" value="F:nicotinamide phosphoribosyltransferase activity"/>
    <property type="evidence" value="ECO:0007669"/>
    <property type="project" value="UniProtKB-EC"/>
</dbReference>
<dbReference type="EC" id="2.4.2.12" evidence="6"/>
<dbReference type="Pfam" id="PF18127">
    <property type="entry name" value="NAMPT_N"/>
    <property type="match status" value="1"/>
</dbReference>
<feature type="domain" description="Nicotinate/nicotinamide phosphoribosyltransferase" evidence="10">
    <location>
        <begin position="172"/>
        <end position="457"/>
    </location>
</feature>
<comment type="catalytic activity">
    <reaction evidence="8">
        <text>beta-nicotinamide D-ribonucleotide + diphosphate = 5-phospho-alpha-D-ribose 1-diphosphate + nicotinamide + H(+)</text>
        <dbReference type="Rhea" id="RHEA:16149"/>
        <dbReference type="ChEBI" id="CHEBI:14649"/>
        <dbReference type="ChEBI" id="CHEBI:15378"/>
        <dbReference type="ChEBI" id="CHEBI:17154"/>
        <dbReference type="ChEBI" id="CHEBI:33019"/>
        <dbReference type="ChEBI" id="CHEBI:58017"/>
        <dbReference type="EC" id="2.4.2.12"/>
    </reaction>
    <physiologicalReaction direction="right-to-left" evidence="8">
        <dbReference type="Rhea" id="RHEA:16151"/>
    </physiologicalReaction>
</comment>
<dbReference type="InterPro" id="IPR016471">
    <property type="entry name" value="Nicotinamide_PRibTrfase"/>
</dbReference>
<evidence type="ECO:0000256" key="3">
    <source>
        <dbReference type="ARBA" id="ARBA00022676"/>
    </source>
</evidence>
<dbReference type="AlphaFoldDB" id="A0A7L5E5W8"/>
<dbReference type="Pfam" id="PF04095">
    <property type="entry name" value="NAPRTase"/>
    <property type="match status" value="1"/>
</dbReference>
<evidence type="ECO:0000313" key="13">
    <source>
        <dbReference type="Proteomes" id="UP000503278"/>
    </source>
</evidence>
<evidence type="ECO:0000259" key="11">
    <source>
        <dbReference type="Pfam" id="PF18127"/>
    </source>
</evidence>
<keyword evidence="3 12" id="KW-0328">Glycosyltransferase</keyword>
<evidence type="ECO:0000256" key="1">
    <source>
        <dbReference type="ARBA" id="ARBA00010897"/>
    </source>
</evidence>
<keyword evidence="2" id="KW-0662">Pyridine nucleotide biosynthesis</keyword>
<feature type="domain" description="Nicotinamide phosphoribosyltransferase N-terminal" evidence="11">
    <location>
        <begin position="3"/>
        <end position="56"/>
    </location>
</feature>
<dbReference type="KEGG" id="mrob:HH214_18855"/>
<dbReference type="Gene3D" id="3.20.20.70">
    <property type="entry name" value="Aldolase class I"/>
    <property type="match status" value="1"/>
</dbReference>
<feature type="binding site" evidence="9">
    <location>
        <position position="180"/>
    </location>
    <ligand>
        <name>diphosphate</name>
        <dbReference type="ChEBI" id="CHEBI:33019"/>
    </ligand>
</feature>
<comment type="pathway">
    <text evidence="5">Cofactor biosynthesis; NAD(+) biosynthesis; nicotinamide D-ribonucleotide from 5-phospho-alpha-D-ribose 1-diphosphate and nicotinamide: step 1/1.</text>
</comment>
<dbReference type="GO" id="GO:0009435">
    <property type="term" value="P:NAD+ biosynthetic process"/>
    <property type="evidence" value="ECO:0007669"/>
    <property type="project" value="InterPro"/>
</dbReference>
<evidence type="ECO:0000256" key="4">
    <source>
        <dbReference type="ARBA" id="ARBA00022679"/>
    </source>
</evidence>
<protein>
    <recommendedName>
        <fullName evidence="7">Nicotinamide phosphoribosyltransferase</fullName>
        <ecNumber evidence="6">2.4.2.12</ecNumber>
    </recommendedName>
</protein>
<dbReference type="NCBIfam" id="NF006629">
    <property type="entry name" value="PRK09198.1"/>
    <property type="match status" value="1"/>
</dbReference>
<sequence>MKNILLQTDVYKMGHVEQYAPGCNKVYSYLTARSEKVFPETVLFGLQYYIKRYLIQPITPEMGEEFLNYRRLILGSNSPEIEAKIRELCQLGYLPIEIKAVKEGTIMPVKNVLMTITNTHPDFFWVVGFIESLLLKLWYTITVATCSYQYRKVVNRFFEATDDDALQALKDFQVHDFGYRGDSSEEGAAISGVAHLLSFLGSDNVPALPCAIEFYNADVNGESIMLSVPASEHSVMCSFGREDEIEAFQHMIDLYPAGIVSIVSDTFDVYKVLTDFAERLKPSILQREGKVVFRPDSGNPESIICGDPDAETGSNEWKGAIRLLDEKFGSSVNTKGYKVLNPKVGLIYGDGMYMERYIRILERLQKMGYAASNLVIGVGGILRNHSRDTLGFAIKATYVEVNGEPREIEKDPITDHKKKSHKGLLALVKNEQGYQTLDRCTPEQEANSLLKTVFKNGKIVSETNLANIRQWLKEQEAEVNNKVSV</sequence>
<feature type="binding site" evidence="9">
    <location>
        <begin position="349"/>
        <end position="350"/>
    </location>
    <ligand>
        <name>beta-nicotinamide D-ribonucleotide</name>
        <dbReference type="ChEBI" id="CHEBI:14649"/>
    </ligand>
</feature>